<sequence>MLQAVPIGIALRKHLWQSYVPHLDNLDDRTFTQLCRQFLHDTFTSLCIGLNTKLLSACRASLTQNPILWLLMARSECSRVLHWCFGYPLDSKPKTVCTIPPPLSVENPMFFIMNKLPLKKFRLFHEVSAWSVRWPTIYIILHEMYYLFHDQIPSPPPSPPLPASDAKLMNWLSS</sequence>
<gene>
    <name evidence="1" type="ORF">G6F64_009017</name>
</gene>
<evidence type="ECO:0000313" key="1">
    <source>
        <dbReference type="EMBL" id="KAG1304663.1"/>
    </source>
</evidence>
<evidence type="ECO:0000313" key="2">
    <source>
        <dbReference type="Proteomes" id="UP000716291"/>
    </source>
</evidence>
<reference evidence="1" key="1">
    <citation type="journal article" date="2020" name="Microb. Genom.">
        <title>Genetic diversity of clinical and environmental Mucorales isolates obtained from an investigation of mucormycosis cases among solid organ transplant recipients.</title>
        <authorList>
            <person name="Nguyen M.H."/>
            <person name="Kaul D."/>
            <person name="Muto C."/>
            <person name="Cheng S.J."/>
            <person name="Richter R.A."/>
            <person name="Bruno V.M."/>
            <person name="Liu G."/>
            <person name="Beyhan S."/>
            <person name="Sundermann A.J."/>
            <person name="Mounaud S."/>
            <person name="Pasculle A.W."/>
            <person name="Nierman W.C."/>
            <person name="Driscoll E."/>
            <person name="Cumbie R."/>
            <person name="Clancy C.J."/>
            <person name="Dupont C.L."/>
        </authorList>
    </citation>
    <scope>NUCLEOTIDE SEQUENCE</scope>
    <source>
        <strain evidence="1">GL11</strain>
    </source>
</reference>
<dbReference type="AlphaFoldDB" id="A0A9P7BPR5"/>
<accession>A0A9P7BPR5</accession>
<name>A0A9P7BPR5_RHIOR</name>
<dbReference type="EMBL" id="JAANQT010001570">
    <property type="protein sequence ID" value="KAG1304663.1"/>
    <property type="molecule type" value="Genomic_DNA"/>
</dbReference>
<protein>
    <submittedName>
        <fullName evidence="1">Uncharacterized protein</fullName>
    </submittedName>
</protein>
<proteinExistence type="predicted"/>
<dbReference type="OrthoDB" id="2201825at2759"/>
<dbReference type="Proteomes" id="UP000716291">
    <property type="component" value="Unassembled WGS sequence"/>
</dbReference>
<keyword evidence="2" id="KW-1185">Reference proteome</keyword>
<comment type="caution">
    <text evidence="1">The sequence shown here is derived from an EMBL/GenBank/DDBJ whole genome shotgun (WGS) entry which is preliminary data.</text>
</comment>
<organism evidence="1 2">
    <name type="scientific">Rhizopus oryzae</name>
    <name type="common">Mucormycosis agent</name>
    <name type="synonym">Rhizopus arrhizus var. delemar</name>
    <dbReference type="NCBI Taxonomy" id="64495"/>
    <lineage>
        <taxon>Eukaryota</taxon>
        <taxon>Fungi</taxon>
        <taxon>Fungi incertae sedis</taxon>
        <taxon>Mucoromycota</taxon>
        <taxon>Mucoromycotina</taxon>
        <taxon>Mucoromycetes</taxon>
        <taxon>Mucorales</taxon>
        <taxon>Mucorineae</taxon>
        <taxon>Rhizopodaceae</taxon>
        <taxon>Rhizopus</taxon>
    </lineage>
</organism>